<evidence type="ECO:0000259" key="10">
    <source>
        <dbReference type="Pfam" id="PF00149"/>
    </source>
</evidence>
<keyword evidence="5 9" id="KW-0732">Signal</keyword>
<accession>A0AAD8MQF8</accession>
<evidence type="ECO:0000256" key="8">
    <source>
        <dbReference type="ARBA" id="ARBA00023180"/>
    </source>
</evidence>
<evidence type="ECO:0000313" key="13">
    <source>
        <dbReference type="EMBL" id="KAK1381257.1"/>
    </source>
</evidence>
<reference evidence="13" key="2">
    <citation type="submission" date="2023-05" db="EMBL/GenBank/DDBJ databases">
        <authorList>
            <person name="Schelkunov M.I."/>
        </authorList>
    </citation>
    <scope>NUCLEOTIDE SEQUENCE</scope>
    <source>
        <strain evidence="13">Hsosn_3</strain>
        <tissue evidence="13">Leaf</tissue>
    </source>
</reference>
<dbReference type="SUPFAM" id="SSF49363">
    <property type="entry name" value="Purple acid phosphatase, N-terminal domain"/>
    <property type="match status" value="1"/>
</dbReference>
<dbReference type="GO" id="GO:0046872">
    <property type="term" value="F:metal ion binding"/>
    <property type="evidence" value="ECO:0007669"/>
    <property type="project" value="InterPro"/>
</dbReference>
<comment type="cofactor">
    <cofactor evidence="3">
        <name>Fe cation</name>
        <dbReference type="ChEBI" id="CHEBI:24875"/>
    </cofactor>
</comment>
<keyword evidence="8" id="KW-0325">Glycoprotein</keyword>
<evidence type="ECO:0000256" key="6">
    <source>
        <dbReference type="ARBA" id="ARBA00022801"/>
    </source>
</evidence>
<dbReference type="SUPFAM" id="SSF56300">
    <property type="entry name" value="Metallo-dependent phosphatases"/>
    <property type="match status" value="1"/>
</dbReference>
<dbReference type="Gene3D" id="3.60.21.10">
    <property type="match status" value="2"/>
</dbReference>
<dbReference type="Pfam" id="PF00149">
    <property type="entry name" value="Metallophos"/>
    <property type="match status" value="1"/>
</dbReference>
<keyword evidence="7" id="KW-0862">Zinc</keyword>
<dbReference type="PANTHER" id="PTHR22953">
    <property type="entry name" value="ACID PHOSPHATASE RELATED"/>
    <property type="match status" value="1"/>
</dbReference>
<dbReference type="InterPro" id="IPR029052">
    <property type="entry name" value="Metallo-depent_PP-like"/>
</dbReference>
<dbReference type="Gene3D" id="2.60.40.380">
    <property type="entry name" value="Purple acid phosphatase-like, N-terminal"/>
    <property type="match status" value="1"/>
</dbReference>
<evidence type="ECO:0000256" key="1">
    <source>
        <dbReference type="ARBA" id="ARBA00000032"/>
    </source>
</evidence>
<evidence type="ECO:0000259" key="11">
    <source>
        <dbReference type="Pfam" id="PF14008"/>
    </source>
</evidence>
<evidence type="ECO:0000256" key="7">
    <source>
        <dbReference type="ARBA" id="ARBA00022833"/>
    </source>
</evidence>
<dbReference type="CDD" id="cd00839">
    <property type="entry name" value="MPP_PAPs"/>
    <property type="match status" value="1"/>
</dbReference>
<name>A0AAD8MQF8_9APIA</name>
<dbReference type="EMBL" id="JAUIZM010000006">
    <property type="protein sequence ID" value="KAK1381257.1"/>
    <property type="molecule type" value="Genomic_DNA"/>
</dbReference>
<feature type="signal peptide" evidence="9">
    <location>
        <begin position="1"/>
        <end position="23"/>
    </location>
</feature>
<dbReference type="InterPro" id="IPR041792">
    <property type="entry name" value="MPP_PAP"/>
</dbReference>
<feature type="domain" description="Purple acid phosphatase N-terminal" evidence="12">
    <location>
        <begin position="67"/>
        <end position="179"/>
    </location>
</feature>
<keyword evidence="6 9" id="KW-0378">Hydrolase</keyword>
<dbReference type="PANTHER" id="PTHR22953:SF15">
    <property type="entry name" value="PURPLE ACID PHOSPHATASE 13"/>
    <property type="match status" value="1"/>
</dbReference>
<evidence type="ECO:0000259" key="12">
    <source>
        <dbReference type="Pfam" id="PF16656"/>
    </source>
</evidence>
<dbReference type="AlphaFoldDB" id="A0AAD8MQF8"/>
<dbReference type="InterPro" id="IPR004843">
    <property type="entry name" value="Calcineurin-like_PHP"/>
</dbReference>
<dbReference type="GO" id="GO:0003993">
    <property type="term" value="F:acid phosphatase activity"/>
    <property type="evidence" value="ECO:0007669"/>
    <property type="project" value="UniProtKB-EC"/>
</dbReference>
<comment type="similarity">
    <text evidence="4 9">Belongs to the metallophosphoesterase superfamily. Purple acid phosphatase family.</text>
</comment>
<reference evidence="13" key="1">
    <citation type="submission" date="2023-02" db="EMBL/GenBank/DDBJ databases">
        <title>Genome of toxic invasive species Heracleum sosnowskyi carries increased number of genes despite the absence of recent whole-genome duplications.</title>
        <authorList>
            <person name="Schelkunov M."/>
            <person name="Shtratnikova V."/>
            <person name="Makarenko M."/>
            <person name="Klepikova A."/>
            <person name="Omelchenko D."/>
            <person name="Novikova G."/>
            <person name="Obukhova E."/>
            <person name="Bogdanov V."/>
            <person name="Penin A."/>
            <person name="Logacheva M."/>
        </authorList>
    </citation>
    <scope>NUCLEOTIDE SEQUENCE</scope>
    <source>
        <strain evidence="13">Hsosn_3</strain>
        <tissue evidence="13">Leaf</tissue>
    </source>
</reference>
<sequence>MRVFMDFLLLILVEFLVVRLVGGEIPTTLDGPFKPVTVPLDDTFRGHAVDLPDTDERLRRSVHGFEPEQISVSLSSTYDSVSISWITGEFQIGDNIKPLDPKSVASVVHYGRLSSFLNKGAKGYSLIYSQLYPFEGLKNYTSGIIHHVKLTGLKPQTRYYYQCGDPNIAAMSKVLSFVTMPVSGPKSYPNRIAVFGDLGLTYNSTSTVDHMKSNNPDLLLLVGDASYANLYLTNGTGSDCYSCSFADTPIHETYQPRWDYWGRYMQPLISKVPIMVVEGNHEIELQAENLTFAAYNSRFAFPSHESKSASTMYYSFNAGGIHFLMLGSYAPYNKSDAQYKWLKRDLEKVDRKETPWLIAMWHAPWYSSYKPHYREAECMKVAMEELLYKYGVDIVFNGHVHAYERSNRVYNYTLDPCGPVYITVGDGGNREKMAIKHADEPGNCPEPSKTPDEFMGGFCAYNFTSGPAAGKFCWDRQPDYSAIRESSFGHGILEVKNETFALWTWHRNQDMYDKAGDQIYVVRQPDKCPVE</sequence>
<feature type="domain" description="Purple acid phosphatase C-terminal" evidence="11">
    <location>
        <begin position="472"/>
        <end position="510"/>
    </location>
</feature>
<feature type="chain" id="PRO_5041772031" description="Purple acid phosphatase" evidence="9">
    <location>
        <begin position="24"/>
        <end position="531"/>
    </location>
</feature>
<organism evidence="13 14">
    <name type="scientific">Heracleum sosnowskyi</name>
    <dbReference type="NCBI Taxonomy" id="360622"/>
    <lineage>
        <taxon>Eukaryota</taxon>
        <taxon>Viridiplantae</taxon>
        <taxon>Streptophyta</taxon>
        <taxon>Embryophyta</taxon>
        <taxon>Tracheophyta</taxon>
        <taxon>Spermatophyta</taxon>
        <taxon>Magnoliopsida</taxon>
        <taxon>eudicotyledons</taxon>
        <taxon>Gunneridae</taxon>
        <taxon>Pentapetalae</taxon>
        <taxon>asterids</taxon>
        <taxon>campanulids</taxon>
        <taxon>Apiales</taxon>
        <taxon>Apiaceae</taxon>
        <taxon>Apioideae</taxon>
        <taxon>apioid superclade</taxon>
        <taxon>Tordylieae</taxon>
        <taxon>Tordyliinae</taxon>
        <taxon>Heracleum</taxon>
    </lineage>
</organism>
<keyword evidence="14" id="KW-1185">Reference proteome</keyword>
<evidence type="ECO:0000256" key="4">
    <source>
        <dbReference type="ARBA" id="ARBA00008723"/>
    </source>
</evidence>
<dbReference type="Pfam" id="PF16656">
    <property type="entry name" value="Pur_ac_phosph_N"/>
    <property type="match status" value="1"/>
</dbReference>
<comment type="caution">
    <text evidence="13">The sequence shown here is derived from an EMBL/GenBank/DDBJ whole genome shotgun (WGS) entry which is preliminary data.</text>
</comment>
<dbReference type="Pfam" id="PF14008">
    <property type="entry name" value="Metallophos_C"/>
    <property type="match status" value="1"/>
</dbReference>
<evidence type="ECO:0000256" key="5">
    <source>
        <dbReference type="ARBA" id="ARBA00022729"/>
    </source>
</evidence>
<protein>
    <recommendedName>
        <fullName evidence="9">Purple acid phosphatase</fullName>
        <ecNumber evidence="9">3.1.3.2</ecNumber>
    </recommendedName>
</protein>
<dbReference type="InterPro" id="IPR015914">
    <property type="entry name" value="PAPs_N"/>
</dbReference>
<comment type="catalytic activity">
    <reaction evidence="1 9">
        <text>a phosphate monoester + H2O = an alcohol + phosphate</text>
        <dbReference type="Rhea" id="RHEA:15017"/>
        <dbReference type="ChEBI" id="CHEBI:15377"/>
        <dbReference type="ChEBI" id="CHEBI:30879"/>
        <dbReference type="ChEBI" id="CHEBI:43474"/>
        <dbReference type="ChEBI" id="CHEBI:67140"/>
        <dbReference type="EC" id="3.1.3.2"/>
    </reaction>
</comment>
<evidence type="ECO:0000313" key="14">
    <source>
        <dbReference type="Proteomes" id="UP001237642"/>
    </source>
</evidence>
<dbReference type="InterPro" id="IPR025733">
    <property type="entry name" value="PAPs_C"/>
</dbReference>
<evidence type="ECO:0000256" key="2">
    <source>
        <dbReference type="ARBA" id="ARBA00001947"/>
    </source>
</evidence>
<feature type="domain" description="Calcineurin-like phosphoesterase" evidence="10">
    <location>
        <begin position="191"/>
        <end position="403"/>
    </location>
</feature>
<dbReference type="InterPro" id="IPR039331">
    <property type="entry name" value="PAPs-like"/>
</dbReference>
<proteinExistence type="inferred from homology"/>
<dbReference type="Proteomes" id="UP001237642">
    <property type="component" value="Unassembled WGS sequence"/>
</dbReference>
<gene>
    <name evidence="13" type="ORF">POM88_028001</name>
</gene>
<comment type="cofactor">
    <cofactor evidence="2">
        <name>Zn(2+)</name>
        <dbReference type="ChEBI" id="CHEBI:29105"/>
    </cofactor>
</comment>
<dbReference type="InterPro" id="IPR008963">
    <property type="entry name" value="Purple_acid_Pase-like_N"/>
</dbReference>
<evidence type="ECO:0000256" key="9">
    <source>
        <dbReference type="RuleBase" id="RU361203"/>
    </source>
</evidence>
<dbReference type="EC" id="3.1.3.2" evidence="9"/>
<evidence type="ECO:0000256" key="3">
    <source>
        <dbReference type="ARBA" id="ARBA00001962"/>
    </source>
</evidence>